<proteinExistence type="predicted"/>
<name>A0A819W832_9BILA</name>
<gene>
    <name evidence="2" type="ORF">FNK824_LOCUS32199</name>
</gene>
<dbReference type="AlphaFoldDB" id="A0A819W832"/>
<evidence type="ECO:0000313" key="2">
    <source>
        <dbReference type="EMBL" id="CAF4118718.1"/>
    </source>
</evidence>
<dbReference type="EMBL" id="CAJOBE010010879">
    <property type="protein sequence ID" value="CAF4118718.1"/>
    <property type="molecule type" value="Genomic_DNA"/>
</dbReference>
<protein>
    <submittedName>
        <fullName evidence="2">Uncharacterized protein</fullName>
    </submittedName>
</protein>
<feature type="region of interest" description="Disordered" evidence="1">
    <location>
        <begin position="1"/>
        <end position="25"/>
    </location>
</feature>
<dbReference type="Proteomes" id="UP000663874">
    <property type="component" value="Unassembled WGS sequence"/>
</dbReference>
<comment type="caution">
    <text evidence="2">The sequence shown here is derived from an EMBL/GenBank/DDBJ whole genome shotgun (WGS) entry which is preliminary data.</text>
</comment>
<reference evidence="2" key="1">
    <citation type="submission" date="2021-02" db="EMBL/GenBank/DDBJ databases">
        <authorList>
            <person name="Nowell W R."/>
        </authorList>
    </citation>
    <scope>NUCLEOTIDE SEQUENCE</scope>
</reference>
<sequence length="100" mass="11728">MISNGERKQESPSNPKYHYEWEKGAKKTTNDTQCIDLLEEVAVRAMKKLFPDNDHIFQDNASPIHRTSAVTKLVKENIRERIDIDDRTVKMDDVWQIENL</sequence>
<evidence type="ECO:0000256" key="1">
    <source>
        <dbReference type="SAM" id="MobiDB-lite"/>
    </source>
</evidence>
<feature type="compositionally biased region" description="Basic and acidic residues" evidence="1">
    <location>
        <begin position="1"/>
        <end position="10"/>
    </location>
</feature>
<accession>A0A819W832</accession>
<evidence type="ECO:0000313" key="3">
    <source>
        <dbReference type="Proteomes" id="UP000663874"/>
    </source>
</evidence>
<organism evidence="2 3">
    <name type="scientific">Rotaria sordida</name>
    <dbReference type="NCBI Taxonomy" id="392033"/>
    <lineage>
        <taxon>Eukaryota</taxon>
        <taxon>Metazoa</taxon>
        <taxon>Spiralia</taxon>
        <taxon>Gnathifera</taxon>
        <taxon>Rotifera</taxon>
        <taxon>Eurotatoria</taxon>
        <taxon>Bdelloidea</taxon>
        <taxon>Philodinida</taxon>
        <taxon>Philodinidae</taxon>
        <taxon>Rotaria</taxon>
    </lineage>
</organism>